<evidence type="ECO:0000256" key="5">
    <source>
        <dbReference type="ARBA" id="ARBA00022516"/>
    </source>
</evidence>
<gene>
    <name evidence="17" type="ORF">J2Z42_002292</name>
</gene>
<keyword evidence="6 14" id="KW-0808">Transferase</keyword>
<evidence type="ECO:0000256" key="8">
    <source>
        <dbReference type="ARBA" id="ARBA00023098"/>
    </source>
</evidence>
<dbReference type="EC" id="2.3.1.179" evidence="3 14"/>
<dbReference type="PROSITE" id="PS52004">
    <property type="entry name" value="KS3_2"/>
    <property type="match status" value="1"/>
</dbReference>
<sequence length="411" mass="44524">MNRVVITGMGVVSPVGNTLKEFWKNIKQGKHGIDFINTFDTSDFPVKVAAQVKNFDPLLSLDKKGVRRNDLYCQYALEASRQAIIDCGTDFKEYNPYRLGVIVGSGIGGIHTFESEYKKFLTKGNHLVSPFTVPMMISNMAAGTIAIKYGFKGINYSMVSACSTSAHTIGEAFTSIKYGKLDACLAGGAESCITPFTLSAFSNMKTLTHSDNPDRASIPFDKDRNGFVMGEGSGVIVLESLDSALKRNAKIYAEVVGYGATEDAYHITSPDPSGEAACEAILSACKEANIKPEYIDYINAHGTATPINDKYETNAIKLALKDHAKDVFISSTKSMTGHLLGAAGAIEAIICALALHDKFIPMTVGYKNFDPECDLNYVTKSGIEKDINYTVSNSMGFGGHNATLCFKKFEN</sequence>
<evidence type="ECO:0000259" key="16">
    <source>
        <dbReference type="PROSITE" id="PS52004"/>
    </source>
</evidence>
<accession>A0ABS4KU63</accession>
<dbReference type="GO" id="GO:0004315">
    <property type="term" value="F:3-oxoacyl-[acyl-carrier-protein] synthase activity"/>
    <property type="evidence" value="ECO:0007669"/>
    <property type="project" value="UniProtKB-EC"/>
</dbReference>
<dbReference type="SUPFAM" id="SSF53901">
    <property type="entry name" value="Thiolase-like"/>
    <property type="match status" value="2"/>
</dbReference>
<dbReference type="NCBIfam" id="TIGR03150">
    <property type="entry name" value="fabF"/>
    <property type="match status" value="1"/>
</dbReference>
<comment type="function">
    <text evidence="11 14">Involved in the type II fatty acid elongation cycle. Catalyzes the elongation of a wide range of acyl-ACP by the addition of two carbons from malonyl-ACP to an acyl acceptor. Can efficiently catalyze the conversion of palmitoleoyl-ACP (cis-hexadec-9-enoyl-ACP) to cis-vaccenoyl-ACP (cis-octadec-11-enoyl-ACP), an essential step in the thermal regulation of fatty acid composition.</text>
</comment>
<evidence type="ECO:0000256" key="9">
    <source>
        <dbReference type="ARBA" id="ARBA00023160"/>
    </source>
</evidence>
<evidence type="ECO:0000256" key="1">
    <source>
        <dbReference type="ARBA" id="ARBA00005194"/>
    </source>
</evidence>
<comment type="caution">
    <text evidence="17">The sequence shown here is derived from an EMBL/GenBank/DDBJ whole genome shotgun (WGS) entry which is preliminary data.</text>
</comment>
<reference evidence="17 18" key="1">
    <citation type="submission" date="2021-03" db="EMBL/GenBank/DDBJ databases">
        <title>Genomic Encyclopedia of Type Strains, Phase IV (KMG-IV): sequencing the most valuable type-strain genomes for metagenomic binning, comparative biology and taxonomic classification.</title>
        <authorList>
            <person name="Goeker M."/>
        </authorList>
    </citation>
    <scope>NUCLEOTIDE SEQUENCE [LARGE SCALE GENOMIC DNA]</scope>
    <source>
        <strain evidence="17 18">DSM 28783</strain>
    </source>
</reference>
<evidence type="ECO:0000256" key="14">
    <source>
        <dbReference type="PIRNR" id="PIRNR000447"/>
    </source>
</evidence>
<keyword evidence="9 14" id="KW-0275">Fatty acid biosynthesis</keyword>
<dbReference type="InterPro" id="IPR014031">
    <property type="entry name" value="Ketoacyl_synth_C"/>
</dbReference>
<dbReference type="EMBL" id="JAGGLM010000017">
    <property type="protein sequence ID" value="MBP2033588.1"/>
    <property type="molecule type" value="Genomic_DNA"/>
</dbReference>
<comment type="pathway">
    <text evidence="1 14">Lipid metabolism; fatty acid biosynthesis.</text>
</comment>
<dbReference type="InterPro" id="IPR017568">
    <property type="entry name" value="3-oxoacyl-ACP_synth-2"/>
</dbReference>
<dbReference type="PIRSF" id="PIRSF000447">
    <property type="entry name" value="KAS_II"/>
    <property type="match status" value="1"/>
</dbReference>
<dbReference type="Proteomes" id="UP001519307">
    <property type="component" value="Unassembled WGS sequence"/>
</dbReference>
<dbReference type="InterPro" id="IPR014030">
    <property type="entry name" value="Ketoacyl_synth_N"/>
</dbReference>
<evidence type="ECO:0000256" key="11">
    <source>
        <dbReference type="ARBA" id="ARBA00024006"/>
    </source>
</evidence>
<comment type="catalytic activity">
    <reaction evidence="13 14">
        <text>a fatty acyl-[ACP] + malonyl-[ACP] + H(+) = a 3-oxoacyl-[ACP] + holo-[ACP] + CO2</text>
        <dbReference type="Rhea" id="RHEA:22836"/>
        <dbReference type="Rhea" id="RHEA-COMP:9623"/>
        <dbReference type="Rhea" id="RHEA-COMP:9685"/>
        <dbReference type="Rhea" id="RHEA-COMP:9916"/>
        <dbReference type="Rhea" id="RHEA-COMP:14125"/>
        <dbReference type="ChEBI" id="CHEBI:15378"/>
        <dbReference type="ChEBI" id="CHEBI:16526"/>
        <dbReference type="ChEBI" id="CHEBI:64479"/>
        <dbReference type="ChEBI" id="CHEBI:78449"/>
        <dbReference type="ChEBI" id="CHEBI:78776"/>
        <dbReference type="ChEBI" id="CHEBI:138651"/>
    </reaction>
</comment>
<evidence type="ECO:0000313" key="18">
    <source>
        <dbReference type="Proteomes" id="UP001519307"/>
    </source>
</evidence>
<comment type="catalytic activity">
    <reaction evidence="12 14">
        <text>(9Z)-hexadecenoyl-[ACP] + malonyl-[ACP] + H(+) = 3-oxo-(11Z)-octadecenoyl-[ACP] + holo-[ACP] + CO2</text>
        <dbReference type="Rhea" id="RHEA:55040"/>
        <dbReference type="Rhea" id="RHEA-COMP:9623"/>
        <dbReference type="Rhea" id="RHEA-COMP:9685"/>
        <dbReference type="Rhea" id="RHEA-COMP:10800"/>
        <dbReference type="Rhea" id="RHEA-COMP:14074"/>
        <dbReference type="ChEBI" id="CHEBI:15378"/>
        <dbReference type="ChEBI" id="CHEBI:16526"/>
        <dbReference type="ChEBI" id="CHEBI:64479"/>
        <dbReference type="ChEBI" id="CHEBI:78449"/>
        <dbReference type="ChEBI" id="CHEBI:83989"/>
        <dbReference type="ChEBI" id="CHEBI:138538"/>
        <dbReference type="EC" id="2.3.1.179"/>
    </reaction>
</comment>
<keyword evidence="10 14" id="KW-0012">Acyltransferase</keyword>
<dbReference type="RefSeq" id="WP_209702854.1">
    <property type="nucleotide sequence ID" value="NZ_JAGGLM010000017.1"/>
</dbReference>
<evidence type="ECO:0000256" key="6">
    <source>
        <dbReference type="ARBA" id="ARBA00022679"/>
    </source>
</evidence>
<name>A0ABS4KU63_9CLOT</name>
<evidence type="ECO:0000256" key="4">
    <source>
        <dbReference type="ARBA" id="ARBA00014657"/>
    </source>
</evidence>
<feature type="domain" description="Ketosynthase family 3 (KS3)" evidence="16">
    <location>
        <begin position="1"/>
        <end position="408"/>
    </location>
</feature>
<dbReference type="PANTHER" id="PTHR11712">
    <property type="entry name" value="POLYKETIDE SYNTHASE-RELATED"/>
    <property type="match status" value="1"/>
</dbReference>
<dbReference type="NCBIfam" id="NF005589">
    <property type="entry name" value="PRK07314.1"/>
    <property type="match status" value="1"/>
</dbReference>
<keyword evidence="18" id="KW-1185">Reference proteome</keyword>
<evidence type="ECO:0000256" key="13">
    <source>
        <dbReference type="ARBA" id="ARBA00047659"/>
    </source>
</evidence>
<dbReference type="Pfam" id="PF00109">
    <property type="entry name" value="ketoacyl-synt"/>
    <property type="match status" value="1"/>
</dbReference>
<dbReference type="Gene3D" id="3.40.47.10">
    <property type="match status" value="2"/>
</dbReference>
<comment type="similarity">
    <text evidence="2 14 15">Belongs to the thiolase-like superfamily. Beta-ketoacyl-ACP synthases family.</text>
</comment>
<dbReference type="InterPro" id="IPR016039">
    <property type="entry name" value="Thiolase-like"/>
</dbReference>
<dbReference type="InterPro" id="IPR018201">
    <property type="entry name" value="Ketoacyl_synth_AS"/>
</dbReference>
<dbReference type="Pfam" id="PF02801">
    <property type="entry name" value="Ketoacyl-synt_C"/>
    <property type="match status" value="1"/>
</dbReference>
<dbReference type="PANTHER" id="PTHR11712:SF336">
    <property type="entry name" value="3-OXOACYL-[ACYL-CARRIER-PROTEIN] SYNTHASE, MITOCHONDRIAL"/>
    <property type="match status" value="1"/>
</dbReference>
<keyword evidence="5 14" id="KW-0444">Lipid biosynthesis</keyword>
<evidence type="ECO:0000256" key="7">
    <source>
        <dbReference type="ARBA" id="ARBA00022832"/>
    </source>
</evidence>
<evidence type="ECO:0000256" key="12">
    <source>
        <dbReference type="ARBA" id="ARBA00047318"/>
    </source>
</evidence>
<dbReference type="CDD" id="cd00834">
    <property type="entry name" value="KAS_I_II"/>
    <property type="match status" value="1"/>
</dbReference>
<evidence type="ECO:0000313" key="17">
    <source>
        <dbReference type="EMBL" id="MBP2033588.1"/>
    </source>
</evidence>
<dbReference type="SMART" id="SM00825">
    <property type="entry name" value="PKS_KS"/>
    <property type="match status" value="1"/>
</dbReference>
<dbReference type="PROSITE" id="PS00606">
    <property type="entry name" value="KS3_1"/>
    <property type="match status" value="1"/>
</dbReference>
<evidence type="ECO:0000256" key="2">
    <source>
        <dbReference type="ARBA" id="ARBA00008467"/>
    </source>
</evidence>
<proteinExistence type="inferred from homology"/>
<evidence type="ECO:0000256" key="10">
    <source>
        <dbReference type="ARBA" id="ARBA00023315"/>
    </source>
</evidence>
<protein>
    <recommendedName>
        <fullName evidence="4 14">3-oxoacyl-[acyl-carrier-protein] synthase 2</fullName>
        <ecNumber evidence="3 14">2.3.1.179</ecNumber>
    </recommendedName>
</protein>
<keyword evidence="8" id="KW-0443">Lipid metabolism</keyword>
<dbReference type="InterPro" id="IPR000794">
    <property type="entry name" value="Beta-ketoacyl_synthase"/>
</dbReference>
<evidence type="ECO:0000256" key="3">
    <source>
        <dbReference type="ARBA" id="ARBA00012356"/>
    </source>
</evidence>
<organism evidence="17 18">
    <name type="scientific">Clostridium algifaecis</name>
    <dbReference type="NCBI Taxonomy" id="1472040"/>
    <lineage>
        <taxon>Bacteria</taxon>
        <taxon>Bacillati</taxon>
        <taxon>Bacillota</taxon>
        <taxon>Clostridia</taxon>
        <taxon>Eubacteriales</taxon>
        <taxon>Clostridiaceae</taxon>
        <taxon>Clostridium</taxon>
    </lineage>
</organism>
<dbReference type="InterPro" id="IPR020841">
    <property type="entry name" value="PKS_Beta-ketoAc_synthase_dom"/>
</dbReference>
<keyword evidence="7" id="KW-0276">Fatty acid metabolism</keyword>
<evidence type="ECO:0000256" key="15">
    <source>
        <dbReference type="RuleBase" id="RU003694"/>
    </source>
</evidence>